<keyword evidence="4 6" id="KW-0472">Membrane</keyword>
<feature type="compositionally biased region" description="Basic and acidic residues" evidence="7">
    <location>
        <begin position="577"/>
        <end position="592"/>
    </location>
</feature>
<evidence type="ECO:0000256" key="3">
    <source>
        <dbReference type="ARBA" id="ARBA00022989"/>
    </source>
</evidence>
<gene>
    <name evidence="8" type="ORF">ANCCAN_05783</name>
</gene>
<dbReference type="STRING" id="29170.A0A368GX01"/>
<sequence length="604" mass="69115">MTVTYSLDVANSSFFCLYRLLFRWKGSIWKSIWPELLVWVVLYGILSAVYRLALSKEQRETFEDLCVFFDTYSSFIPITFMLGFYVSAVFTRWWQIFDNIGWIDTPALWITQYVRGQTERARMLRRTIIRYLVLTQAIVFRDVAAGVRKRFPTMNHLVTAGLMTEKELEEFDSVISLNPKYWVPMHWVFSLIRVAKEEGKIPGEMVYVDFMEKIRQYRVQVLSLTLYDWVPVPLVYTQVVHLAVRTYFAVALLGRQYLQPGPDRTLNIDSAKTIDLYVPVMSILQFIFFVGWMKVAEVLLNPLGEDDDDFECNYILDRNLEVGFNVVDKAYDRFPNLVRDQFWEDSIPEPLYTAESAQRTMNPQVGSCVDMATEDDSYMLRPRRRTISRSSHWDGEFGTEDVVPVIGMERIKENSSSAASGESNAFSQSFLSQSRRISDMFRRMQGPRKASASNGMSRRFSRKSNQVSDIEHHHNPDMKSNHSSSSSLEGFGESFHNNVSPPALNGAHGNSKSPTSPTSNVAWFVDELPVIEEEEQEKRRISEEGSVKSASSSSSRIAGIRSLDTSSLDPLPTVPENEEKKQGLVKNSEPKDGQGNSNVDSKKD</sequence>
<dbReference type="OrthoDB" id="201595at2759"/>
<evidence type="ECO:0000256" key="4">
    <source>
        <dbReference type="ARBA" id="ARBA00023136"/>
    </source>
</evidence>
<keyword evidence="6" id="KW-0868">Chloride</keyword>
<dbReference type="GO" id="GO:0005254">
    <property type="term" value="F:chloride channel activity"/>
    <property type="evidence" value="ECO:0007669"/>
    <property type="project" value="UniProtKB-KW"/>
</dbReference>
<feature type="transmembrane region" description="Helical" evidence="6">
    <location>
        <begin position="36"/>
        <end position="54"/>
    </location>
</feature>
<keyword evidence="3 6" id="KW-1133">Transmembrane helix</keyword>
<evidence type="ECO:0000256" key="5">
    <source>
        <dbReference type="ARBA" id="ARBA00034769"/>
    </source>
</evidence>
<keyword evidence="6" id="KW-1003">Cell membrane</keyword>
<feature type="transmembrane region" description="Helical" evidence="6">
    <location>
        <begin position="74"/>
        <end position="94"/>
    </location>
</feature>
<keyword evidence="9" id="KW-1185">Reference proteome</keyword>
<name>A0A368GX01_ANCCA</name>
<keyword evidence="6" id="KW-0406">Ion transport</keyword>
<keyword evidence="6" id="KW-0407">Ion channel</keyword>
<feature type="region of interest" description="Disordered" evidence="7">
    <location>
        <begin position="534"/>
        <end position="604"/>
    </location>
</feature>
<protein>
    <recommendedName>
        <fullName evidence="6">Bestrophin homolog</fullName>
    </recommendedName>
</protein>
<dbReference type="Pfam" id="PF01062">
    <property type="entry name" value="Bestrophin"/>
    <property type="match status" value="1"/>
</dbReference>
<evidence type="ECO:0000256" key="7">
    <source>
        <dbReference type="SAM" id="MobiDB-lite"/>
    </source>
</evidence>
<dbReference type="GO" id="GO:0034707">
    <property type="term" value="C:chloride channel complex"/>
    <property type="evidence" value="ECO:0007669"/>
    <property type="project" value="UniProtKB-KW"/>
</dbReference>
<organism evidence="8 9">
    <name type="scientific">Ancylostoma caninum</name>
    <name type="common">Dog hookworm</name>
    <dbReference type="NCBI Taxonomy" id="29170"/>
    <lineage>
        <taxon>Eukaryota</taxon>
        <taxon>Metazoa</taxon>
        <taxon>Ecdysozoa</taxon>
        <taxon>Nematoda</taxon>
        <taxon>Chromadorea</taxon>
        <taxon>Rhabditida</taxon>
        <taxon>Rhabditina</taxon>
        <taxon>Rhabditomorpha</taxon>
        <taxon>Strongyloidea</taxon>
        <taxon>Ancylostomatidae</taxon>
        <taxon>Ancylostomatinae</taxon>
        <taxon>Ancylostoma</taxon>
    </lineage>
</organism>
<comment type="subcellular location">
    <subcellularLocation>
        <location evidence="6">Cell membrane</location>
        <topology evidence="6">Multi-pass membrane protein</topology>
    </subcellularLocation>
    <subcellularLocation>
        <location evidence="1">Membrane</location>
    </subcellularLocation>
</comment>
<accession>A0A368GX01</accession>
<dbReference type="AlphaFoldDB" id="A0A368GX01"/>
<dbReference type="InterPro" id="IPR000615">
    <property type="entry name" value="Bestrophin"/>
</dbReference>
<feature type="compositionally biased region" description="Polar residues" evidence="7">
    <location>
        <begin position="594"/>
        <end position="604"/>
    </location>
</feature>
<evidence type="ECO:0000313" key="9">
    <source>
        <dbReference type="Proteomes" id="UP000252519"/>
    </source>
</evidence>
<dbReference type="PANTHER" id="PTHR10736:SF33">
    <property type="entry name" value="BESTROPHIN HOMOLOG"/>
    <property type="match status" value="1"/>
</dbReference>
<reference evidence="8 9" key="1">
    <citation type="submission" date="2014-10" db="EMBL/GenBank/DDBJ databases">
        <title>Draft genome of the hookworm Ancylostoma caninum.</title>
        <authorList>
            <person name="Mitreva M."/>
        </authorList>
    </citation>
    <scope>NUCLEOTIDE SEQUENCE [LARGE SCALE GENOMIC DNA]</scope>
    <source>
        <strain evidence="8 9">Baltimore</strain>
    </source>
</reference>
<comment type="similarity">
    <text evidence="5 6">Belongs to the anion channel-forming bestrophin (TC 1.A.46) family. Calcium-sensitive chloride channel subfamily.</text>
</comment>
<feature type="compositionally biased region" description="Basic and acidic residues" evidence="7">
    <location>
        <begin position="469"/>
        <end position="480"/>
    </location>
</feature>
<dbReference type="Proteomes" id="UP000252519">
    <property type="component" value="Unassembled WGS sequence"/>
</dbReference>
<feature type="compositionally biased region" description="Basic and acidic residues" evidence="7">
    <location>
        <begin position="536"/>
        <end position="546"/>
    </location>
</feature>
<comment type="function">
    <text evidence="6">Forms chloride channels.</text>
</comment>
<dbReference type="InterPro" id="IPR021134">
    <property type="entry name" value="Bestrophin-like"/>
</dbReference>
<evidence type="ECO:0000256" key="2">
    <source>
        <dbReference type="ARBA" id="ARBA00022692"/>
    </source>
</evidence>
<keyword evidence="6" id="KW-0869">Chloride channel</keyword>
<feature type="compositionally biased region" description="Low complexity" evidence="7">
    <location>
        <begin position="481"/>
        <end position="496"/>
    </location>
</feature>
<proteinExistence type="inferred from homology"/>
<dbReference type="EMBL" id="JOJR01000051">
    <property type="protein sequence ID" value="RCN48098.1"/>
    <property type="molecule type" value="Genomic_DNA"/>
</dbReference>
<evidence type="ECO:0000313" key="8">
    <source>
        <dbReference type="EMBL" id="RCN48098.1"/>
    </source>
</evidence>
<keyword evidence="6" id="KW-0813">Transport</keyword>
<dbReference type="GO" id="GO:0005886">
    <property type="term" value="C:plasma membrane"/>
    <property type="evidence" value="ECO:0007669"/>
    <property type="project" value="UniProtKB-SubCell"/>
</dbReference>
<comment type="caution">
    <text evidence="8">The sequence shown here is derived from an EMBL/GenBank/DDBJ whole genome shotgun (WGS) entry which is preliminary data.</text>
</comment>
<evidence type="ECO:0000256" key="1">
    <source>
        <dbReference type="ARBA" id="ARBA00004370"/>
    </source>
</evidence>
<dbReference type="PANTHER" id="PTHR10736">
    <property type="entry name" value="BESTROPHIN"/>
    <property type="match status" value="1"/>
</dbReference>
<keyword evidence="2 6" id="KW-0812">Transmembrane</keyword>
<evidence type="ECO:0000256" key="6">
    <source>
        <dbReference type="RuleBase" id="RU363126"/>
    </source>
</evidence>
<feature type="compositionally biased region" description="Low complexity" evidence="7">
    <location>
        <begin position="547"/>
        <end position="562"/>
    </location>
</feature>
<feature type="compositionally biased region" description="Polar residues" evidence="7">
    <location>
        <begin position="508"/>
        <end position="520"/>
    </location>
</feature>
<feature type="region of interest" description="Disordered" evidence="7">
    <location>
        <begin position="445"/>
        <end position="520"/>
    </location>
</feature>